<dbReference type="Gene3D" id="3.40.1090.10">
    <property type="entry name" value="Cytosolic phospholipase A2 catalytic domain"/>
    <property type="match status" value="1"/>
</dbReference>
<dbReference type="PROSITE" id="PS51635">
    <property type="entry name" value="PNPLA"/>
    <property type="match status" value="1"/>
</dbReference>
<dbReference type="Pfam" id="PF01734">
    <property type="entry name" value="Patatin"/>
    <property type="match status" value="1"/>
</dbReference>
<organism evidence="7 8">
    <name type="scientific">Aplosporella prunicola CBS 121167</name>
    <dbReference type="NCBI Taxonomy" id="1176127"/>
    <lineage>
        <taxon>Eukaryota</taxon>
        <taxon>Fungi</taxon>
        <taxon>Dikarya</taxon>
        <taxon>Ascomycota</taxon>
        <taxon>Pezizomycotina</taxon>
        <taxon>Dothideomycetes</taxon>
        <taxon>Dothideomycetes incertae sedis</taxon>
        <taxon>Botryosphaeriales</taxon>
        <taxon>Aplosporellaceae</taxon>
        <taxon>Aplosporella</taxon>
    </lineage>
</organism>
<proteinExistence type="predicted"/>
<dbReference type="GO" id="GO:0016020">
    <property type="term" value="C:membrane"/>
    <property type="evidence" value="ECO:0007669"/>
    <property type="project" value="TreeGrafter"/>
</dbReference>
<feature type="compositionally biased region" description="Basic residues" evidence="5">
    <location>
        <begin position="644"/>
        <end position="664"/>
    </location>
</feature>
<dbReference type="GeneID" id="54301499"/>
<sequence>MLASSTRAADGVEDDGVLPACTRVHVSDSNERSPWSRKMILAFDGGGIKGYSSLLIMKRLMVLIERLERGLVSPLDPEQTPFPRHDSSEAYAWNTSAAVRSKEPLPEGLWPADDLAEDVERTFAYACTRFKPHHYFDYMAGTSTGGLSAIMLGRMELNVEDALAHYQTVGDQVFGKPRFFPSHVRGSNVMQSKYAARQMEQALQEVTEQALKEELKQWKTTAHDVPFESDANRCRTIVVALGAKATNRVSWQPYLFRSYNHPHPSPLAHQEHNKSHKNPGQAHRHPIWCVARATSAAPTFFEPQRAGDFIFKDGGLGQNNPSHLAWDEVVQLHEQTPALLLSIGTGKAAEPAPGAAKAWLPRFLERLGDNLHLIELLQKIATSTETTHETVRDILEGKAAYFRLNVTHGVGDMALDAWAPKQGGSSTRAAILAHTKVYLRRADVDASLRRCARTLVAARRQRARTLRWERFAARVAYYCPEIPACSKQGRMFSSRDALRRHALEAHSFVRETRVRNDARVRLACVLDECCSEGVHVFAELGEYQKHLAQRHGISEVRFADRAELEGWLDRGRWPLREAFLRRETELLQAREAALAGLAASKAGTAGKELELRDESVSAKLSVLDGVVGTAEDATAGANVSSSTWRRKLSQKTKTKTTRRRKNSSPHRDREREELSDDKVGGRPVEAEGEEGEGKGEGGEDEGAPLKPQVPRARKTC</sequence>
<keyword evidence="3 4" id="KW-0443">Lipid metabolism</keyword>
<dbReference type="OrthoDB" id="626167at2759"/>
<keyword evidence="1 4" id="KW-0378">Hydrolase</keyword>
<feature type="active site" description="Nucleophile" evidence="4">
    <location>
        <position position="143"/>
    </location>
</feature>
<reference evidence="7" key="1">
    <citation type="journal article" date="2020" name="Stud. Mycol.">
        <title>101 Dothideomycetes genomes: a test case for predicting lifestyles and emergence of pathogens.</title>
        <authorList>
            <person name="Haridas S."/>
            <person name="Albert R."/>
            <person name="Binder M."/>
            <person name="Bloem J."/>
            <person name="Labutti K."/>
            <person name="Salamov A."/>
            <person name="Andreopoulos B."/>
            <person name="Baker S."/>
            <person name="Barry K."/>
            <person name="Bills G."/>
            <person name="Bluhm B."/>
            <person name="Cannon C."/>
            <person name="Castanera R."/>
            <person name="Culley D."/>
            <person name="Daum C."/>
            <person name="Ezra D."/>
            <person name="Gonzalez J."/>
            <person name="Henrissat B."/>
            <person name="Kuo A."/>
            <person name="Liang C."/>
            <person name="Lipzen A."/>
            <person name="Lutzoni F."/>
            <person name="Magnuson J."/>
            <person name="Mondo S."/>
            <person name="Nolan M."/>
            <person name="Ohm R."/>
            <person name="Pangilinan J."/>
            <person name="Park H.-J."/>
            <person name="Ramirez L."/>
            <person name="Alfaro M."/>
            <person name="Sun H."/>
            <person name="Tritt A."/>
            <person name="Yoshinaga Y."/>
            <person name="Zwiers L.-H."/>
            <person name="Turgeon B."/>
            <person name="Goodwin S."/>
            <person name="Spatafora J."/>
            <person name="Crous P."/>
            <person name="Grigoriev I."/>
        </authorList>
    </citation>
    <scope>NUCLEOTIDE SEQUENCE</scope>
    <source>
        <strain evidence="7">CBS 121167</strain>
    </source>
</reference>
<evidence type="ECO:0000313" key="7">
    <source>
        <dbReference type="EMBL" id="KAF2143993.1"/>
    </source>
</evidence>
<name>A0A6A6BKT6_9PEZI</name>
<feature type="region of interest" description="Disordered" evidence="5">
    <location>
        <begin position="263"/>
        <end position="282"/>
    </location>
</feature>
<feature type="short sequence motif" description="GXSXG" evidence="4">
    <location>
        <begin position="141"/>
        <end position="145"/>
    </location>
</feature>
<accession>A0A6A6BKT6</accession>
<dbReference type="GO" id="GO:0019369">
    <property type="term" value="P:arachidonate metabolic process"/>
    <property type="evidence" value="ECO:0007669"/>
    <property type="project" value="TreeGrafter"/>
</dbReference>
<dbReference type="GO" id="GO:0047499">
    <property type="term" value="F:calcium-independent phospholipase A2 activity"/>
    <property type="evidence" value="ECO:0007669"/>
    <property type="project" value="TreeGrafter"/>
</dbReference>
<keyword evidence="2 4" id="KW-0442">Lipid degradation</keyword>
<dbReference type="GO" id="GO:0016042">
    <property type="term" value="P:lipid catabolic process"/>
    <property type="evidence" value="ECO:0007669"/>
    <property type="project" value="UniProtKB-UniRule"/>
</dbReference>
<dbReference type="PANTHER" id="PTHR24185:SF1">
    <property type="entry name" value="CALCIUM-INDEPENDENT PHOSPHOLIPASE A2-GAMMA"/>
    <property type="match status" value="1"/>
</dbReference>
<dbReference type="InterPro" id="IPR002641">
    <property type="entry name" value="PNPLA_dom"/>
</dbReference>
<dbReference type="EMBL" id="ML995480">
    <property type="protein sequence ID" value="KAF2143993.1"/>
    <property type="molecule type" value="Genomic_DNA"/>
</dbReference>
<dbReference type="RefSeq" id="XP_033399705.1">
    <property type="nucleotide sequence ID" value="XM_033544002.1"/>
</dbReference>
<dbReference type="SUPFAM" id="SSF52151">
    <property type="entry name" value="FabD/lysophospholipase-like"/>
    <property type="match status" value="1"/>
</dbReference>
<feature type="region of interest" description="Disordered" evidence="5">
    <location>
        <begin position="634"/>
        <end position="716"/>
    </location>
</feature>
<feature type="domain" description="PNPLA" evidence="6">
    <location>
        <begin position="41"/>
        <end position="326"/>
    </location>
</feature>
<dbReference type="InterPro" id="IPR016035">
    <property type="entry name" value="Acyl_Trfase/lysoPLipase"/>
</dbReference>
<gene>
    <name evidence="7" type="ORF">K452DRAFT_316774</name>
</gene>
<evidence type="ECO:0000313" key="8">
    <source>
        <dbReference type="Proteomes" id="UP000799438"/>
    </source>
</evidence>
<dbReference type="GO" id="GO:0046486">
    <property type="term" value="P:glycerolipid metabolic process"/>
    <property type="evidence" value="ECO:0007669"/>
    <property type="project" value="UniProtKB-ARBA"/>
</dbReference>
<evidence type="ECO:0000259" key="6">
    <source>
        <dbReference type="PROSITE" id="PS51635"/>
    </source>
</evidence>
<evidence type="ECO:0000256" key="4">
    <source>
        <dbReference type="PROSITE-ProRule" id="PRU01161"/>
    </source>
</evidence>
<feature type="short sequence motif" description="GXGXXG" evidence="4">
    <location>
        <begin position="45"/>
        <end position="50"/>
    </location>
</feature>
<evidence type="ECO:0000256" key="2">
    <source>
        <dbReference type="ARBA" id="ARBA00022963"/>
    </source>
</evidence>
<evidence type="ECO:0000256" key="3">
    <source>
        <dbReference type="ARBA" id="ARBA00023098"/>
    </source>
</evidence>
<protein>
    <recommendedName>
        <fullName evidence="6">PNPLA domain-containing protein</fullName>
    </recommendedName>
</protein>
<dbReference type="PANTHER" id="PTHR24185">
    <property type="entry name" value="CALCIUM-INDEPENDENT PHOSPHOLIPASE A2-GAMMA"/>
    <property type="match status" value="1"/>
</dbReference>
<feature type="compositionally biased region" description="Basic and acidic residues" evidence="5">
    <location>
        <begin position="665"/>
        <end position="680"/>
    </location>
</feature>
<feature type="short sequence motif" description="DGA/G" evidence="4">
    <location>
        <begin position="313"/>
        <end position="315"/>
    </location>
</feature>
<keyword evidence="8" id="KW-1185">Reference proteome</keyword>
<evidence type="ECO:0000256" key="5">
    <source>
        <dbReference type="SAM" id="MobiDB-lite"/>
    </source>
</evidence>
<dbReference type="Proteomes" id="UP000799438">
    <property type="component" value="Unassembled WGS sequence"/>
</dbReference>
<feature type="active site" description="Proton acceptor" evidence="4">
    <location>
        <position position="313"/>
    </location>
</feature>
<dbReference type="AlphaFoldDB" id="A0A6A6BKT6"/>
<evidence type="ECO:0000256" key="1">
    <source>
        <dbReference type="ARBA" id="ARBA00022801"/>
    </source>
</evidence>